<proteinExistence type="predicted"/>
<dbReference type="AlphaFoldDB" id="A0A8X7T387"/>
<dbReference type="Pfam" id="PF25390">
    <property type="entry name" value="WD40_RLD"/>
    <property type="match status" value="1"/>
</dbReference>
<feature type="compositionally biased region" description="Polar residues" evidence="4">
    <location>
        <begin position="45"/>
        <end position="57"/>
    </location>
</feature>
<feature type="region of interest" description="Disordered" evidence="4">
    <location>
        <begin position="263"/>
        <end position="298"/>
    </location>
</feature>
<dbReference type="PRINTS" id="PR00633">
    <property type="entry name" value="RCCNDNSATION"/>
</dbReference>
<dbReference type="PANTHER" id="PTHR45982">
    <property type="entry name" value="REGULATOR OF CHROMOSOME CONDENSATION"/>
    <property type="match status" value="1"/>
</dbReference>
<dbReference type="InterPro" id="IPR000408">
    <property type="entry name" value="Reg_chr_condens"/>
</dbReference>
<evidence type="ECO:0000256" key="3">
    <source>
        <dbReference type="PROSITE-ProRule" id="PRU00235"/>
    </source>
</evidence>
<feature type="repeat" description="RCC1" evidence="3">
    <location>
        <begin position="326"/>
        <end position="383"/>
    </location>
</feature>
<dbReference type="Proteomes" id="UP000078113">
    <property type="component" value="Unassembled WGS sequence"/>
</dbReference>
<feature type="region of interest" description="Disordered" evidence="4">
    <location>
        <begin position="1"/>
        <end position="90"/>
    </location>
</feature>
<dbReference type="GO" id="GO:0005737">
    <property type="term" value="C:cytoplasm"/>
    <property type="evidence" value="ECO:0007669"/>
    <property type="project" value="TreeGrafter"/>
</dbReference>
<comment type="caution">
    <text evidence="6">The sequence shown here is derived from an EMBL/GenBank/DDBJ whole genome shotgun (WGS) entry which is preliminary data.</text>
</comment>
<evidence type="ECO:0000313" key="7">
    <source>
        <dbReference type="Proteomes" id="UP000078113"/>
    </source>
</evidence>
<feature type="domain" description="RCC1-like" evidence="5">
    <location>
        <begin position="187"/>
        <end position="682"/>
    </location>
</feature>
<feature type="region of interest" description="Disordered" evidence="4">
    <location>
        <begin position="556"/>
        <end position="575"/>
    </location>
</feature>
<keyword evidence="1" id="KW-0344">Guanine-nucleotide releasing factor</keyword>
<feature type="compositionally biased region" description="Low complexity" evidence="4">
    <location>
        <begin position="1"/>
        <end position="12"/>
    </location>
</feature>
<feature type="compositionally biased region" description="Gly residues" evidence="4">
    <location>
        <begin position="561"/>
        <end position="570"/>
    </location>
</feature>
<dbReference type="GO" id="GO:0005085">
    <property type="term" value="F:guanyl-nucleotide exchange factor activity"/>
    <property type="evidence" value="ECO:0007669"/>
    <property type="project" value="TreeGrafter"/>
</dbReference>
<keyword evidence="2" id="KW-0677">Repeat</keyword>
<keyword evidence="7" id="KW-1185">Reference proteome</keyword>
<protein>
    <recommendedName>
        <fullName evidence="5">RCC1-like domain-containing protein</fullName>
    </recommendedName>
</protein>
<accession>A0A8X7T387</accession>
<dbReference type="PROSITE" id="PS00625">
    <property type="entry name" value="RCC1_1"/>
    <property type="match status" value="1"/>
</dbReference>
<gene>
    <name evidence="6" type="ORF">A4X09_0g6304</name>
</gene>
<dbReference type="SUPFAM" id="SSF50985">
    <property type="entry name" value="RCC1/BLIP-II"/>
    <property type="match status" value="1"/>
</dbReference>
<evidence type="ECO:0000256" key="1">
    <source>
        <dbReference type="ARBA" id="ARBA00022658"/>
    </source>
</evidence>
<dbReference type="Gene3D" id="2.130.10.30">
    <property type="entry name" value="Regulator of chromosome condensation 1/beta-lactamase-inhibitor protein II"/>
    <property type="match status" value="1"/>
</dbReference>
<reference evidence="6" key="2">
    <citation type="journal article" date="2019" name="IMA Fungus">
        <title>Genome sequencing and comparison of five Tilletia species to identify candidate genes for the detection of regulated species infecting wheat.</title>
        <authorList>
            <person name="Nguyen H.D.T."/>
            <person name="Sultana T."/>
            <person name="Kesanakurti P."/>
            <person name="Hambleton S."/>
        </authorList>
    </citation>
    <scope>NUCLEOTIDE SEQUENCE</scope>
    <source>
        <strain evidence="6">DAOMC 236422</strain>
    </source>
</reference>
<dbReference type="PROSITE" id="PS50012">
    <property type="entry name" value="RCC1_3"/>
    <property type="match status" value="5"/>
</dbReference>
<organism evidence="6 7">
    <name type="scientific">Tilletia walkeri</name>
    <dbReference type="NCBI Taxonomy" id="117179"/>
    <lineage>
        <taxon>Eukaryota</taxon>
        <taxon>Fungi</taxon>
        <taxon>Dikarya</taxon>
        <taxon>Basidiomycota</taxon>
        <taxon>Ustilaginomycotina</taxon>
        <taxon>Exobasidiomycetes</taxon>
        <taxon>Tilletiales</taxon>
        <taxon>Tilletiaceae</taxon>
        <taxon>Tilletia</taxon>
    </lineage>
</organism>
<feature type="repeat" description="RCC1" evidence="3">
    <location>
        <begin position="185"/>
        <end position="248"/>
    </location>
</feature>
<dbReference type="InterPro" id="IPR009091">
    <property type="entry name" value="RCC1/BLIP-II"/>
</dbReference>
<dbReference type="EMBL" id="LWDG02000391">
    <property type="protein sequence ID" value="KAE8266043.1"/>
    <property type="molecule type" value="Genomic_DNA"/>
</dbReference>
<sequence length="696" mass="73052">MPSRTSTAAATRAKAEEVAQTTPKASAAKRKRSSTASVAEPVEQVASTSKEATNGNGQAAPRGRKKRASTVEPETSDAEGSSSKIEAEAHAPLVKRARRSSLISDVGSIASTADSLISRAGRRPKGYIPPHQPRLGMNPLPRPLPTLPSNALTAKSAGRLSNPALAFSDAAEGQSNSEPGKNLPRHLLIWGSADSGQLGLGPDVTAEVPRPKLHQPLADAITAGKTWAKEGIEIVVAGGMHTIAIDASGVLWSWGVNDNAALGRQTGRDPSIPSDVSESTPHRIEGLSPNGQGVDPKTGKEGVVTTFRATRVAAADCASVAISDVGELRCWGSFRSNEGLLGFESLRGASMMQYAPVAIPALTRHTFSAIASGENHFLALTTEGILFAWGNGEQAQLGRKIMARRKLNALTPEKVGIKKVRLIGSGAYHSFAVDSSEVAWVWGLNMRHQSGLNLSQGDLIETPTMIPALSRPHKNSKLPNGVTIVQIAAGSAHSLFLLSNGEVWACGRSDGGEIGLPEDHEVMKDIQAKKDEWKAERSEELEKEMEEWQKRMAEQKAANGSTGGEGGFNFGEGAAAGVDDLPPVMGAPPDEYVGVPTKIPFPEEEDAEGPTKIVQISCGSRFSMAVSSTGRLYAWGTGPSCELGLGADEDMVMVPTLVRSVEFKKKGWVPVAVSAGGQHCVALAVNPAGDAAVASS</sequence>
<name>A0A8X7T387_9BASI</name>
<reference evidence="6" key="1">
    <citation type="submission" date="2016-04" db="EMBL/GenBank/DDBJ databases">
        <authorList>
            <person name="Nguyen H.D."/>
            <person name="Samba Siva P."/>
            <person name="Cullis J."/>
            <person name="Levesque C.A."/>
            <person name="Hambleton S."/>
        </authorList>
    </citation>
    <scope>NUCLEOTIDE SEQUENCE</scope>
    <source>
        <strain evidence="6">DAOMC 236422</strain>
    </source>
</reference>
<evidence type="ECO:0000313" key="6">
    <source>
        <dbReference type="EMBL" id="KAE8266043.1"/>
    </source>
</evidence>
<dbReference type="InterPro" id="IPR058923">
    <property type="entry name" value="RCC1-like_dom"/>
</dbReference>
<dbReference type="InterPro" id="IPR051553">
    <property type="entry name" value="Ran_GTPase-activating"/>
</dbReference>
<evidence type="ECO:0000259" key="5">
    <source>
        <dbReference type="Pfam" id="PF25390"/>
    </source>
</evidence>
<evidence type="ECO:0000256" key="4">
    <source>
        <dbReference type="SAM" id="MobiDB-lite"/>
    </source>
</evidence>
<feature type="repeat" description="RCC1" evidence="3">
    <location>
        <begin position="384"/>
        <end position="436"/>
    </location>
</feature>
<feature type="repeat" description="RCC1" evidence="3">
    <location>
        <begin position="630"/>
        <end position="686"/>
    </location>
</feature>
<dbReference type="PANTHER" id="PTHR45982:SF1">
    <property type="entry name" value="REGULATOR OF CHROMOSOME CONDENSATION"/>
    <property type="match status" value="1"/>
</dbReference>
<feature type="repeat" description="RCC1" evidence="3">
    <location>
        <begin position="437"/>
        <end position="500"/>
    </location>
</feature>
<evidence type="ECO:0000256" key="2">
    <source>
        <dbReference type="ARBA" id="ARBA00022737"/>
    </source>
</evidence>